<evidence type="ECO:0000256" key="6">
    <source>
        <dbReference type="ARBA" id="ARBA00022777"/>
    </source>
</evidence>
<keyword evidence="12" id="KW-1185">Reference proteome</keyword>
<dbReference type="Proteomes" id="UP001319200">
    <property type="component" value="Unassembled WGS sequence"/>
</dbReference>
<dbReference type="InterPro" id="IPR003661">
    <property type="entry name" value="HisK_dim/P_dom"/>
</dbReference>
<keyword evidence="3" id="KW-0597">Phosphoprotein</keyword>
<dbReference type="CDD" id="cd00082">
    <property type="entry name" value="HisKA"/>
    <property type="match status" value="1"/>
</dbReference>
<evidence type="ECO:0000256" key="9">
    <source>
        <dbReference type="SAM" id="Phobius"/>
    </source>
</evidence>
<dbReference type="InterPro" id="IPR036097">
    <property type="entry name" value="HisK_dim/P_sf"/>
</dbReference>
<evidence type="ECO:0000256" key="8">
    <source>
        <dbReference type="ARBA" id="ARBA00023012"/>
    </source>
</evidence>
<dbReference type="SMART" id="SM00028">
    <property type="entry name" value="TPR"/>
    <property type="match status" value="6"/>
</dbReference>
<dbReference type="RefSeq" id="WP_254168078.1">
    <property type="nucleotide sequence ID" value="NZ_JAHESF010000030.1"/>
</dbReference>
<dbReference type="Pfam" id="PF02518">
    <property type="entry name" value="HATPase_c"/>
    <property type="match status" value="1"/>
</dbReference>
<dbReference type="InterPro" id="IPR019734">
    <property type="entry name" value="TPR_rpt"/>
</dbReference>
<dbReference type="SUPFAM" id="SSF48452">
    <property type="entry name" value="TPR-like"/>
    <property type="match status" value="2"/>
</dbReference>
<dbReference type="PANTHER" id="PTHR42878">
    <property type="entry name" value="TWO-COMPONENT HISTIDINE KINASE"/>
    <property type="match status" value="1"/>
</dbReference>
<keyword evidence="7" id="KW-0067">ATP-binding</keyword>
<keyword evidence="9" id="KW-0472">Membrane</keyword>
<dbReference type="GO" id="GO:0007234">
    <property type="term" value="P:osmosensory signaling via phosphorelay pathway"/>
    <property type="evidence" value="ECO:0007669"/>
    <property type="project" value="TreeGrafter"/>
</dbReference>
<dbReference type="SUPFAM" id="SSF55874">
    <property type="entry name" value="ATPase domain of HSP90 chaperone/DNA topoisomerase II/histidine kinase"/>
    <property type="match status" value="1"/>
</dbReference>
<dbReference type="PRINTS" id="PR00344">
    <property type="entry name" value="BCTRLSENSOR"/>
</dbReference>
<dbReference type="GO" id="GO:0000156">
    <property type="term" value="F:phosphorelay response regulator activity"/>
    <property type="evidence" value="ECO:0007669"/>
    <property type="project" value="TreeGrafter"/>
</dbReference>
<dbReference type="InterPro" id="IPR050351">
    <property type="entry name" value="BphY/WalK/GraS-like"/>
</dbReference>
<dbReference type="SMART" id="SM00387">
    <property type="entry name" value="HATPase_c"/>
    <property type="match status" value="1"/>
</dbReference>
<keyword evidence="5" id="KW-0547">Nucleotide-binding</keyword>
<feature type="domain" description="Histidine kinase" evidence="10">
    <location>
        <begin position="524"/>
        <end position="738"/>
    </location>
</feature>
<evidence type="ECO:0000256" key="5">
    <source>
        <dbReference type="ARBA" id="ARBA00022741"/>
    </source>
</evidence>
<evidence type="ECO:0000256" key="4">
    <source>
        <dbReference type="ARBA" id="ARBA00022679"/>
    </source>
</evidence>
<keyword evidence="4" id="KW-0808">Transferase</keyword>
<evidence type="ECO:0000313" key="11">
    <source>
        <dbReference type="EMBL" id="MBT1699866.1"/>
    </source>
</evidence>
<keyword evidence="8" id="KW-0902">Two-component regulatory system</keyword>
<evidence type="ECO:0000256" key="3">
    <source>
        <dbReference type="ARBA" id="ARBA00022553"/>
    </source>
</evidence>
<dbReference type="InterPro" id="IPR003594">
    <property type="entry name" value="HATPase_dom"/>
</dbReference>
<dbReference type="Gene3D" id="3.30.565.10">
    <property type="entry name" value="Histidine kinase-like ATPase, C-terminal domain"/>
    <property type="match status" value="1"/>
</dbReference>
<dbReference type="SUPFAM" id="SSF47384">
    <property type="entry name" value="Homodimeric domain of signal transducing histidine kinase"/>
    <property type="match status" value="1"/>
</dbReference>
<gene>
    <name evidence="11" type="ORF">KK083_23465</name>
</gene>
<dbReference type="InterPro" id="IPR036890">
    <property type="entry name" value="HATPase_C_sf"/>
</dbReference>
<dbReference type="InterPro" id="IPR005467">
    <property type="entry name" value="His_kinase_dom"/>
</dbReference>
<keyword evidence="6" id="KW-0418">Kinase</keyword>
<dbReference type="Pfam" id="PF13424">
    <property type="entry name" value="TPR_12"/>
    <property type="match status" value="2"/>
</dbReference>
<dbReference type="GO" id="GO:0005524">
    <property type="term" value="F:ATP binding"/>
    <property type="evidence" value="ECO:0007669"/>
    <property type="project" value="UniProtKB-KW"/>
</dbReference>
<dbReference type="GO" id="GO:0030295">
    <property type="term" value="F:protein kinase activator activity"/>
    <property type="evidence" value="ECO:0007669"/>
    <property type="project" value="TreeGrafter"/>
</dbReference>
<dbReference type="SMART" id="SM00388">
    <property type="entry name" value="HisKA"/>
    <property type="match status" value="1"/>
</dbReference>
<reference evidence="11 12" key="1">
    <citation type="submission" date="2021-05" db="EMBL/GenBank/DDBJ databases">
        <title>A Polyphasic approach of four new species of the genus Ohtaekwangia: Ohtaekwangia histidinii sp. nov., Ohtaekwangia cretensis sp. nov., Ohtaekwangia indiensis sp. nov., Ohtaekwangia reichenbachii sp. nov. from diverse environment.</title>
        <authorList>
            <person name="Octaviana S."/>
        </authorList>
    </citation>
    <scope>NUCLEOTIDE SEQUENCE [LARGE SCALE GENOMIC DNA]</scope>
    <source>
        <strain evidence="11 12">PWU4</strain>
    </source>
</reference>
<dbReference type="EC" id="2.7.13.3" evidence="2"/>
<dbReference type="PROSITE" id="PS50109">
    <property type="entry name" value="HIS_KIN"/>
    <property type="match status" value="1"/>
</dbReference>
<protein>
    <recommendedName>
        <fullName evidence="2">histidine kinase</fullName>
        <ecNumber evidence="2">2.7.13.3</ecNumber>
    </recommendedName>
</protein>
<dbReference type="InterPro" id="IPR004358">
    <property type="entry name" value="Sig_transdc_His_kin-like_C"/>
</dbReference>
<keyword evidence="9" id="KW-0812">Transmembrane</keyword>
<dbReference type="EMBL" id="JAHESF010000030">
    <property type="protein sequence ID" value="MBT1699866.1"/>
    <property type="molecule type" value="Genomic_DNA"/>
</dbReference>
<comment type="catalytic activity">
    <reaction evidence="1">
        <text>ATP + protein L-histidine = ADP + protein N-phospho-L-histidine.</text>
        <dbReference type="EC" id="2.7.13.3"/>
    </reaction>
</comment>
<proteinExistence type="predicted"/>
<dbReference type="CDD" id="cd00075">
    <property type="entry name" value="HATPase"/>
    <property type="match status" value="1"/>
</dbReference>
<keyword evidence="9" id="KW-1133">Transmembrane helix</keyword>
<evidence type="ECO:0000313" key="12">
    <source>
        <dbReference type="Proteomes" id="UP001319200"/>
    </source>
</evidence>
<dbReference type="AlphaFoldDB" id="A0AAP2DP38"/>
<dbReference type="Gene3D" id="1.25.40.10">
    <property type="entry name" value="Tetratricopeptide repeat domain"/>
    <property type="match status" value="2"/>
</dbReference>
<comment type="caution">
    <text evidence="11">The sequence shown here is derived from an EMBL/GenBank/DDBJ whole genome shotgun (WGS) entry which is preliminary data.</text>
</comment>
<dbReference type="Pfam" id="PF13181">
    <property type="entry name" value="TPR_8"/>
    <property type="match status" value="2"/>
</dbReference>
<dbReference type="InterPro" id="IPR011990">
    <property type="entry name" value="TPR-like_helical_dom_sf"/>
</dbReference>
<feature type="transmembrane region" description="Helical" evidence="9">
    <location>
        <begin position="469"/>
        <end position="487"/>
    </location>
</feature>
<dbReference type="PANTHER" id="PTHR42878:SF7">
    <property type="entry name" value="SENSOR HISTIDINE KINASE GLRK"/>
    <property type="match status" value="1"/>
</dbReference>
<dbReference type="Gene3D" id="1.10.287.130">
    <property type="match status" value="1"/>
</dbReference>
<sequence>MKPSLPAFFHCSRTVICIRVFARLFFLLVILSGNAANLRAQQKKADQKTIDSLLLVLKQAAPARKPEIYNSIGQAYHSMQQPGEAIRYGKEGLALARKLGDHKQEAMVSITIGTAFLNKGDFDSAGYFISNAYNISSKNGDLETEGRSLSTLSNVLGRKGLYDSSIHALTRALSIFSQTKDSVQLAIAHTNLGNRYSSTGDFAKALLNHHSALTIFEALGEQDRARTTHIAIGNTYNNMGDEEKALEHYKKVLNDYNFPMTDHYRAVLTNNIGGLLTENFKFEEAKPYLWEAWNVWGKDSTNCFAIYPLSNLGEVYSHLNKLDSAEIMLRRSIARAKKCNEQYVVSASMLDLSKVYSKRSKHDLAKQLLDQSYAIALEIRRNDILKEASYLLYEYYKARGNYAQALKYYESHKATSDSLLNEEGTKKMAKVEATYEFEQEKKEIEWQHQQEVLGEQLKLKRQTLLNRTYLAGAGVLLIIVLIIYRSYRVKQQANRSLAVKNDEITRQKAALEAMNRTKEKLLSVLSHDLKNPLFGLEGSLNMFLEGAIPQERLQKHVRDLQVRLHNTSDFLENLLQWTKRQLTGITPNKVSFQATQVLDETINLLDPAARAKQVLIIPSVSSGLTLYGDYEMVKVVLRNLVTNAIKFSPEGESITVSISRSEQTDLIAVHDNGAGIKGDNKEVFSLIGLSEKGTKGETGSGIGLMLCREFVEKQGGHIWFESAAERGTTFYFTLPVYAEASVTA</sequence>
<organism evidence="11 12">
    <name type="scientific">Chryseosolibacter histidini</name>
    <dbReference type="NCBI Taxonomy" id="2782349"/>
    <lineage>
        <taxon>Bacteria</taxon>
        <taxon>Pseudomonadati</taxon>
        <taxon>Bacteroidota</taxon>
        <taxon>Cytophagia</taxon>
        <taxon>Cytophagales</taxon>
        <taxon>Chryseotaleaceae</taxon>
        <taxon>Chryseosolibacter</taxon>
    </lineage>
</organism>
<name>A0AAP2DP38_9BACT</name>
<evidence type="ECO:0000256" key="2">
    <source>
        <dbReference type="ARBA" id="ARBA00012438"/>
    </source>
</evidence>
<accession>A0AAP2DP38</accession>
<evidence type="ECO:0000259" key="10">
    <source>
        <dbReference type="PROSITE" id="PS50109"/>
    </source>
</evidence>
<dbReference type="GO" id="GO:0000155">
    <property type="term" value="F:phosphorelay sensor kinase activity"/>
    <property type="evidence" value="ECO:0007669"/>
    <property type="project" value="InterPro"/>
</dbReference>
<evidence type="ECO:0000256" key="7">
    <source>
        <dbReference type="ARBA" id="ARBA00022840"/>
    </source>
</evidence>
<evidence type="ECO:0000256" key="1">
    <source>
        <dbReference type="ARBA" id="ARBA00000085"/>
    </source>
</evidence>